<sequence length="590" mass="66020">MDFLNSFLSSLQSDSKNAPLPLSPDPLVPTLPSHERYGTQFDALRSPDLDRAGGLFSPVHPGQQTPSTDTQNFQIDETFQPHAVPEEQLTQALSVPVSIDIGSYDMLSVEYGCTSLRAAFQVRHKEIRELIKELDGTNAERANFDVPNPDERWYFGRIVSASPNVDKLNVSDILLEGGNGKCASLIFSNQFAVFPGQFVAVKGILEARKQLIVTELIDGVLPPHPNHDLDHHRAPDGMEIITAQGPFLRVAEYLSENVPDPYPIDFSSFESLIAHVYSTKPQVVVLFGPFLDPLDPIVQRCNSMGFKTPEELFDELLKIIAGLAQDLTTQFILVPHTKDLAYTSGLPFVPMTPFDVNLEKFLPVNQNQPTSYHIDTSVNSLHIHLVPNPAFVTINNVEFLLMSEDILFHINKRHCNKVDISNKNGPSSDTFTTLCSYLLKQRSIFPLASLPTPPPQSYNTNMPTTQDEFESLRMSAADHTQTAIFRISEAPHVVIVPSILKHFVRRVDETVFINPGSFRQNKKIASISIAPAGRVTTAAANEFLQKQQRERNRLMEDEESEEDTPQMIIDPQEANHFIDRIRVDLMSSSR</sequence>
<keyword evidence="4" id="KW-0235">DNA replication</keyword>
<dbReference type="PANTHER" id="PTHR23061:SF12">
    <property type="entry name" value="DNA POLYMERASE ALPHA SUBUNIT B"/>
    <property type="match status" value="1"/>
</dbReference>
<feature type="region of interest" description="Disordered" evidence="6">
    <location>
        <begin position="14"/>
        <end position="34"/>
    </location>
</feature>
<dbReference type="InterPro" id="IPR007185">
    <property type="entry name" value="DNA_pol_a/d/e_bsu"/>
</dbReference>
<keyword evidence="5" id="KW-0539">Nucleus</keyword>
<evidence type="ECO:0000256" key="6">
    <source>
        <dbReference type="SAM" id="MobiDB-lite"/>
    </source>
</evidence>
<evidence type="ECO:0000256" key="5">
    <source>
        <dbReference type="ARBA" id="ARBA00023242"/>
    </source>
</evidence>
<protein>
    <recommendedName>
        <fullName evidence="3">DNA polymerase alpha subunit B</fullName>
    </recommendedName>
</protein>
<feature type="domain" description="DNA polymerase alpha/delta/epsilon subunit B" evidence="7">
    <location>
        <begin position="264"/>
        <end position="504"/>
    </location>
</feature>
<name>A0ABQ9X8U1_9EUKA</name>
<reference evidence="8 9" key="1">
    <citation type="journal article" date="2022" name="bioRxiv">
        <title>Genomics of Preaxostyla Flagellates Illuminates Evolutionary Transitions and the Path Towards Mitochondrial Loss.</title>
        <authorList>
            <person name="Novak L.V.F."/>
            <person name="Treitli S.C."/>
            <person name="Pyrih J."/>
            <person name="Halakuc P."/>
            <person name="Pipaliya S.V."/>
            <person name="Vacek V."/>
            <person name="Brzon O."/>
            <person name="Soukal P."/>
            <person name="Eme L."/>
            <person name="Dacks J.B."/>
            <person name="Karnkowska A."/>
            <person name="Elias M."/>
            <person name="Hampl V."/>
        </authorList>
    </citation>
    <scope>NUCLEOTIDE SEQUENCE [LARGE SCALE GENOMIC DNA]</scope>
    <source>
        <strain evidence="8">NAU3</strain>
        <tissue evidence="8">Gut</tissue>
    </source>
</reference>
<evidence type="ECO:0000313" key="8">
    <source>
        <dbReference type="EMBL" id="KAK2949013.1"/>
    </source>
</evidence>
<dbReference type="Gene3D" id="3.60.21.60">
    <property type="match status" value="2"/>
</dbReference>
<dbReference type="EMBL" id="JARBJD010000164">
    <property type="protein sequence ID" value="KAK2949013.1"/>
    <property type="molecule type" value="Genomic_DNA"/>
</dbReference>
<dbReference type="Proteomes" id="UP001281761">
    <property type="component" value="Unassembled WGS sequence"/>
</dbReference>
<proteinExistence type="inferred from homology"/>
<evidence type="ECO:0000259" key="7">
    <source>
        <dbReference type="Pfam" id="PF04042"/>
    </source>
</evidence>
<comment type="caution">
    <text evidence="8">The sequence shown here is derived from an EMBL/GenBank/DDBJ whole genome shotgun (WGS) entry which is preliminary data.</text>
</comment>
<keyword evidence="9" id="KW-1185">Reference proteome</keyword>
<evidence type="ECO:0000313" key="9">
    <source>
        <dbReference type="Proteomes" id="UP001281761"/>
    </source>
</evidence>
<gene>
    <name evidence="8" type="ORF">BLNAU_16013</name>
</gene>
<organism evidence="8 9">
    <name type="scientific">Blattamonas nauphoetae</name>
    <dbReference type="NCBI Taxonomy" id="2049346"/>
    <lineage>
        <taxon>Eukaryota</taxon>
        <taxon>Metamonada</taxon>
        <taxon>Preaxostyla</taxon>
        <taxon>Oxymonadida</taxon>
        <taxon>Blattamonas</taxon>
    </lineage>
</organism>
<dbReference type="PANTHER" id="PTHR23061">
    <property type="entry name" value="DNA POLYMERASE 2 ALPHA 70 KDA SUBUNIT"/>
    <property type="match status" value="1"/>
</dbReference>
<evidence type="ECO:0000256" key="2">
    <source>
        <dbReference type="ARBA" id="ARBA00007299"/>
    </source>
</evidence>
<evidence type="ECO:0000256" key="1">
    <source>
        <dbReference type="ARBA" id="ARBA00004123"/>
    </source>
</evidence>
<comment type="similarity">
    <text evidence="2">Belongs to the DNA polymerase alpha subunit B family.</text>
</comment>
<evidence type="ECO:0000256" key="3">
    <source>
        <dbReference type="ARBA" id="ARBA00018596"/>
    </source>
</evidence>
<comment type="subcellular location">
    <subcellularLocation>
        <location evidence="1">Nucleus</location>
    </subcellularLocation>
</comment>
<dbReference type="InterPro" id="IPR016722">
    <property type="entry name" value="DNA_pol_alpha_bsu"/>
</dbReference>
<accession>A0ABQ9X8U1</accession>
<dbReference type="Pfam" id="PF04042">
    <property type="entry name" value="DNA_pol_E_B"/>
    <property type="match status" value="1"/>
</dbReference>
<evidence type="ECO:0000256" key="4">
    <source>
        <dbReference type="ARBA" id="ARBA00022705"/>
    </source>
</evidence>